<name>A0A6A6PDQ5_9PEZI</name>
<accession>A0A6A6PDQ5</accession>
<dbReference type="GO" id="GO:0016791">
    <property type="term" value="F:phosphatase activity"/>
    <property type="evidence" value="ECO:0007669"/>
    <property type="project" value="TreeGrafter"/>
</dbReference>
<organism evidence="1 2">
    <name type="scientific">Lineolata rhizophorae</name>
    <dbReference type="NCBI Taxonomy" id="578093"/>
    <lineage>
        <taxon>Eukaryota</taxon>
        <taxon>Fungi</taxon>
        <taxon>Dikarya</taxon>
        <taxon>Ascomycota</taxon>
        <taxon>Pezizomycotina</taxon>
        <taxon>Dothideomycetes</taxon>
        <taxon>Dothideomycetes incertae sedis</taxon>
        <taxon>Lineolatales</taxon>
        <taxon>Lineolataceae</taxon>
        <taxon>Lineolata</taxon>
    </lineage>
</organism>
<dbReference type="SFLD" id="SFLDG01129">
    <property type="entry name" value="C1.5:_HAD__Beta-PGM__Phosphata"/>
    <property type="match status" value="1"/>
</dbReference>
<dbReference type="Pfam" id="PF00702">
    <property type="entry name" value="Hydrolase"/>
    <property type="match status" value="1"/>
</dbReference>
<dbReference type="EMBL" id="MU001670">
    <property type="protein sequence ID" value="KAF2462115.1"/>
    <property type="molecule type" value="Genomic_DNA"/>
</dbReference>
<dbReference type="PANTHER" id="PTHR18901">
    <property type="entry name" value="2-DEOXYGLUCOSE-6-PHOSPHATE PHOSPHATASE 2"/>
    <property type="match status" value="1"/>
</dbReference>
<dbReference type="NCBIfam" id="TIGR01509">
    <property type="entry name" value="HAD-SF-IA-v3"/>
    <property type="match status" value="1"/>
</dbReference>
<dbReference type="OrthoDB" id="40579at2759"/>
<dbReference type="SFLD" id="SFLDS00003">
    <property type="entry name" value="Haloacid_Dehalogenase"/>
    <property type="match status" value="1"/>
</dbReference>
<reference evidence="1" key="1">
    <citation type="journal article" date="2020" name="Stud. Mycol.">
        <title>101 Dothideomycetes genomes: a test case for predicting lifestyles and emergence of pathogens.</title>
        <authorList>
            <person name="Haridas S."/>
            <person name="Albert R."/>
            <person name="Binder M."/>
            <person name="Bloem J."/>
            <person name="Labutti K."/>
            <person name="Salamov A."/>
            <person name="Andreopoulos B."/>
            <person name="Baker S."/>
            <person name="Barry K."/>
            <person name="Bills G."/>
            <person name="Bluhm B."/>
            <person name="Cannon C."/>
            <person name="Castanera R."/>
            <person name="Culley D."/>
            <person name="Daum C."/>
            <person name="Ezra D."/>
            <person name="Gonzalez J."/>
            <person name="Henrissat B."/>
            <person name="Kuo A."/>
            <person name="Liang C."/>
            <person name="Lipzen A."/>
            <person name="Lutzoni F."/>
            <person name="Magnuson J."/>
            <person name="Mondo S."/>
            <person name="Nolan M."/>
            <person name="Ohm R."/>
            <person name="Pangilinan J."/>
            <person name="Park H.-J."/>
            <person name="Ramirez L."/>
            <person name="Alfaro M."/>
            <person name="Sun H."/>
            <person name="Tritt A."/>
            <person name="Yoshinaga Y."/>
            <person name="Zwiers L.-H."/>
            <person name="Turgeon B."/>
            <person name="Goodwin S."/>
            <person name="Spatafora J."/>
            <person name="Crous P."/>
            <person name="Grigoriev I."/>
        </authorList>
    </citation>
    <scope>NUCLEOTIDE SEQUENCE</scope>
    <source>
        <strain evidence="1">ATCC 16933</strain>
    </source>
</reference>
<proteinExistence type="predicted"/>
<dbReference type="Gene3D" id="3.40.50.1000">
    <property type="entry name" value="HAD superfamily/HAD-like"/>
    <property type="match status" value="1"/>
</dbReference>
<dbReference type="InterPro" id="IPR036412">
    <property type="entry name" value="HAD-like_sf"/>
</dbReference>
<evidence type="ECO:0000313" key="1">
    <source>
        <dbReference type="EMBL" id="KAF2462115.1"/>
    </source>
</evidence>
<dbReference type="InterPro" id="IPR023198">
    <property type="entry name" value="PGP-like_dom2"/>
</dbReference>
<dbReference type="Proteomes" id="UP000799766">
    <property type="component" value="Unassembled WGS sequence"/>
</dbReference>
<gene>
    <name evidence="1" type="ORF">BDY21DRAFT_313022</name>
</gene>
<dbReference type="InterPro" id="IPR006439">
    <property type="entry name" value="HAD-SF_hydro_IA"/>
</dbReference>
<sequence length="280" mass="31619">MEVQLPPIRACIFDVDGLLINSEDIYTEIYNNILREYGKPNYPWSIKALQQSRGTPGTRRLLDWAQLPLSIEEFGNKVSAQYDLFKKSQPLPGVVKHVRILSQETNPHMHMALASSAGRKNFDVKTSHLPEIASAFPENRRVFGDDEDMKGKQKKPNPDIFLLALDKINLSLQPGETAVAQNECLVFEDSIAGVEAGRRAGMRVIWVPHPCLRQVCRGWENDVLRGIAEARGFDGHPREDTLGGLESRYDNRFVSSDGFGELLPTLVDFPYNRYGISVWH</sequence>
<dbReference type="Gene3D" id="1.10.150.240">
    <property type="entry name" value="Putative phosphatase, domain 2"/>
    <property type="match status" value="1"/>
</dbReference>
<evidence type="ECO:0000313" key="2">
    <source>
        <dbReference type="Proteomes" id="UP000799766"/>
    </source>
</evidence>
<protein>
    <submittedName>
        <fullName evidence="1">HAD-like domain-containing protein</fullName>
    </submittedName>
</protein>
<dbReference type="AlphaFoldDB" id="A0A6A6PDQ5"/>
<dbReference type="SUPFAM" id="SSF56784">
    <property type="entry name" value="HAD-like"/>
    <property type="match status" value="1"/>
</dbReference>
<dbReference type="InterPro" id="IPR023214">
    <property type="entry name" value="HAD_sf"/>
</dbReference>
<dbReference type="PANTHER" id="PTHR18901:SF38">
    <property type="entry name" value="PSEUDOURIDINE-5'-PHOSPHATASE"/>
    <property type="match status" value="1"/>
</dbReference>
<keyword evidence="2" id="KW-1185">Reference proteome</keyword>